<feature type="region of interest" description="Disordered" evidence="1">
    <location>
        <begin position="1"/>
        <end position="56"/>
    </location>
</feature>
<keyword evidence="3" id="KW-1185">Reference proteome</keyword>
<evidence type="ECO:0000313" key="3">
    <source>
        <dbReference type="Proteomes" id="UP000077051"/>
    </source>
</evidence>
<reference evidence="2 3" key="1">
    <citation type="submission" date="2015-06" db="EMBL/GenBank/DDBJ databases">
        <title>Expansion of signal transduction pathways in fungi by whole-genome duplication.</title>
        <authorList>
            <consortium name="DOE Joint Genome Institute"/>
            <person name="Corrochano L.M."/>
            <person name="Kuo A."/>
            <person name="Marcet-Houben M."/>
            <person name="Polaino S."/>
            <person name="Salamov A."/>
            <person name="Villalobos J.M."/>
            <person name="Alvarez M.I."/>
            <person name="Avalos J."/>
            <person name="Benito E.P."/>
            <person name="Benoit I."/>
            <person name="Burger G."/>
            <person name="Camino L.P."/>
            <person name="Canovas D."/>
            <person name="Cerda-Olmedo E."/>
            <person name="Cheng J.-F."/>
            <person name="Dominguez A."/>
            <person name="Elias M."/>
            <person name="Eslava A.P."/>
            <person name="Glaser F."/>
            <person name="Grimwood J."/>
            <person name="Gutierrez G."/>
            <person name="Heitman J."/>
            <person name="Henrissat B."/>
            <person name="Iturriaga E.A."/>
            <person name="Lang B.F."/>
            <person name="Lavin J.L."/>
            <person name="Lee S."/>
            <person name="Li W."/>
            <person name="Lindquist E."/>
            <person name="Lopez-Garcia S."/>
            <person name="Luque E.M."/>
            <person name="Marcos A.T."/>
            <person name="Martin J."/>
            <person name="Mccluskey K."/>
            <person name="Medina H.R."/>
            <person name="Miralles-Duran A."/>
            <person name="Miyazaki A."/>
            <person name="Munoz-Torres E."/>
            <person name="Oguiza J.A."/>
            <person name="Ohm R."/>
            <person name="Olmedo M."/>
            <person name="Orejas M."/>
            <person name="Ortiz-Castellanos L."/>
            <person name="Pisabarro A.G."/>
            <person name="Rodriguez-Romero J."/>
            <person name="Ruiz-Herrera J."/>
            <person name="Ruiz-Vazquez R."/>
            <person name="Sanz C."/>
            <person name="Schackwitz W."/>
            <person name="Schmutz J."/>
            <person name="Shahriari M."/>
            <person name="Shelest E."/>
            <person name="Silva-Franco F."/>
            <person name="Soanes D."/>
            <person name="Syed K."/>
            <person name="Tagua V.G."/>
            <person name="Talbot N.J."/>
            <person name="Thon M."/>
            <person name="De Vries R.P."/>
            <person name="Wiebenga A."/>
            <person name="Yadav J.S."/>
            <person name="Braun E.L."/>
            <person name="Baker S."/>
            <person name="Garre V."/>
            <person name="Horwitz B."/>
            <person name="Torres-Martinez S."/>
            <person name="Idnurm A."/>
            <person name="Herrera-Estrella A."/>
            <person name="Gabaldon T."/>
            <person name="Grigoriev I.V."/>
        </authorList>
    </citation>
    <scope>NUCLEOTIDE SEQUENCE [LARGE SCALE GENOMIC DNA]</scope>
    <source>
        <strain evidence="2 3">CBS 277.49</strain>
    </source>
</reference>
<dbReference type="EMBL" id="AMYB01000002">
    <property type="protein sequence ID" value="OAD06441.1"/>
    <property type="molecule type" value="Genomic_DNA"/>
</dbReference>
<dbReference type="AlphaFoldDB" id="A0A168NLM3"/>
<feature type="compositionally biased region" description="Low complexity" evidence="1">
    <location>
        <begin position="31"/>
        <end position="40"/>
    </location>
</feature>
<accession>A0A168NLM3</accession>
<organism evidence="2 3">
    <name type="scientific">Mucor lusitanicus CBS 277.49</name>
    <dbReference type="NCBI Taxonomy" id="747725"/>
    <lineage>
        <taxon>Eukaryota</taxon>
        <taxon>Fungi</taxon>
        <taxon>Fungi incertae sedis</taxon>
        <taxon>Mucoromycota</taxon>
        <taxon>Mucoromycotina</taxon>
        <taxon>Mucoromycetes</taxon>
        <taxon>Mucorales</taxon>
        <taxon>Mucorineae</taxon>
        <taxon>Mucoraceae</taxon>
        <taxon>Mucor</taxon>
    </lineage>
</organism>
<name>A0A168NLM3_MUCCL</name>
<dbReference type="VEuPathDB" id="FungiDB:MUCCIDRAFT_107019"/>
<dbReference type="Proteomes" id="UP000077051">
    <property type="component" value="Unassembled WGS sequence"/>
</dbReference>
<comment type="caution">
    <text evidence="2">The sequence shown here is derived from an EMBL/GenBank/DDBJ whole genome shotgun (WGS) entry which is preliminary data.</text>
</comment>
<protein>
    <submittedName>
        <fullName evidence="2">Uncharacterized protein</fullName>
    </submittedName>
</protein>
<dbReference type="OrthoDB" id="376826at2759"/>
<evidence type="ECO:0000313" key="2">
    <source>
        <dbReference type="EMBL" id="OAD06441.1"/>
    </source>
</evidence>
<sequence length="346" mass="39491">MSTETEIQDVHQHEEYPSLTCSSSSSDDDSYSTGGDSGFSMGQDEEEHKKQETPDIAVVDSSSTATMSFFSRFASIPIIQDSFVGAQNMVRQHAVGQKALDFAETKLQTMLSTAQPYCENNKVIVCANHIGNKSLDLIESKFPLIISTPTDKLLVEPIKGHIAQAAHVVNPRIDYIANQFELLMEQYLPAEDEQHQEKEQEPEKHGMERLMHVVNLLSSRASKKISKKASATIEEERQIKQMIRTWVLEQVQTMTQHQQQQWPQLQEQMESFKAKFSPTIQTMYDFTQNEFDKFRQELLKPNTSHLDRIRNILILSQTDILMPLYQKSYSIWKNNNTTSVAAVANE</sequence>
<proteinExistence type="predicted"/>
<gene>
    <name evidence="2" type="ORF">MUCCIDRAFT_107019</name>
</gene>
<evidence type="ECO:0000256" key="1">
    <source>
        <dbReference type="SAM" id="MobiDB-lite"/>
    </source>
</evidence>